<dbReference type="SUPFAM" id="SSF53244">
    <property type="entry name" value="MurD-like peptide ligases, peptide-binding domain"/>
    <property type="match status" value="1"/>
</dbReference>
<dbReference type="SUPFAM" id="SSF53623">
    <property type="entry name" value="MurD-like peptide ligases, catalytic domain"/>
    <property type="match status" value="1"/>
</dbReference>
<name>A0A2M7TWD8_9BACT</name>
<dbReference type="Pfam" id="PF08245">
    <property type="entry name" value="Mur_ligase_M"/>
    <property type="match status" value="1"/>
</dbReference>
<dbReference type="InterPro" id="IPR051046">
    <property type="entry name" value="MurCDEF_CellWall_CoF430Synth"/>
</dbReference>
<feature type="domain" description="Mur ligase C-terminal" evidence="4">
    <location>
        <begin position="249"/>
        <end position="375"/>
    </location>
</feature>
<evidence type="ECO:0000313" key="6">
    <source>
        <dbReference type="EMBL" id="PIZ62140.1"/>
    </source>
</evidence>
<dbReference type="GO" id="GO:0016881">
    <property type="term" value="F:acid-amino acid ligase activity"/>
    <property type="evidence" value="ECO:0007669"/>
    <property type="project" value="InterPro"/>
</dbReference>
<dbReference type="InterPro" id="IPR036615">
    <property type="entry name" value="Mur_ligase_C_dom_sf"/>
</dbReference>
<dbReference type="InterPro" id="IPR004101">
    <property type="entry name" value="Mur_ligase_C"/>
</dbReference>
<evidence type="ECO:0000256" key="2">
    <source>
        <dbReference type="ARBA" id="ARBA00022741"/>
    </source>
</evidence>
<gene>
    <name evidence="6" type="ORF">COY16_05215</name>
</gene>
<keyword evidence="1" id="KW-0436">Ligase</keyword>
<dbReference type="EMBL" id="PFOB01000065">
    <property type="protein sequence ID" value="PIZ62140.1"/>
    <property type="molecule type" value="Genomic_DNA"/>
</dbReference>
<evidence type="ECO:0000313" key="7">
    <source>
        <dbReference type="Proteomes" id="UP000228503"/>
    </source>
</evidence>
<keyword evidence="2" id="KW-0547">Nucleotide-binding</keyword>
<dbReference type="AlphaFoldDB" id="A0A2M7TWD8"/>
<dbReference type="Gene3D" id="3.40.1190.10">
    <property type="entry name" value="Mur-like, catalytic domain"/>
    <property type="match status" value="1"/>
</dbReference>
<dbReference type="Pfam" id="PF02875">
    <property type="entry name" value="Mur_ligase_C"/>
    <property type="match status" value="1"/>
</dbReference>
<comment type="caution">
    <text evidence="6">The sequence shown here is derived from an EMBL/GenBank/DDBJ whole genome shotgun (WGS) entry which is preliminary data.</text>
</comment>
<dbReference type="PANTHER" id="PTHR43024:SF1">
    <property type="entry name" value="UDP-N-ACETYLMURAMOYL-TRIPEPTIDE--D-ALANYL-D-ALANINE LIGASE"/>
    <property type="match status" value="1"/>
</dbReference>
<dbReference type="Gene3D" id="3.90.190.20">
    <property type="entry name" value="Mur ligase, C-terminal domain"/>
    <property type="match status" value="1"/>
</dbReference>
<evidence type="ECO:0000256" key="3">
    <source>
        <dbReference type="ARBA" id="ARBA00022840"/>
    </source>
</evidence>
<dbReference type="GO" id="GO:0005524">
    <property type="term" value="F:ATP binding"/>
    <property type="evidence" value="ECO:0007669"/>
    <property type="project" value="UniProtKB-KW"/>
</dbReference>
<dbReference type="InterPro" id="IPR013221">
    <property type="entry name" value="Mur_ligase_cen"/>
</dbReference>
<accession>A0A2M7TWD8</accession>
<reference evidence="7" key="1">
    <citation type="submission" date="2017-09" db="EMBL/GenBank/DDBJ databases">
        <title>Depth-based differentiation of microbial function through sediment-hosted aquifers and enrichment of novel symbionts in the deep terrestrial subsurface.</title>
        <authorList>
            <person name="Probst A.J."/>
            <person name="Ladd B."/>
            <person name="Jarett J.K."/>
            <person name="Geller-Mcgrath D.E."/>
            <person name="Sieber C.M.K."/>
            <person name="Emerson J.B."/>
            <person name="Anantharaman K."/>
            <person name="Thomas B.C."/>
            <person name="Malmstrom R."/>
            <person name="Stieglmeier M."/>
            <person name="Klingl A."/>
            <person name="Woyke T."/>
            <person name="Ryan C.M."/>
            <person name="Banfield J.F."/>
        </authorList>
    </citation>
    <scope>NUCLEOTIDE SEQUENCE [LARGE SCALE GENOMIC DNA]</scope>
</reference>
<keyword evidence="3" id="KW-0067">ATP-binding</keyword>
<evidence type="ECO:0000259" key="5">
    <source>
        <dbReference type="Pfam" id="PF08245"/>
    </source>
</evidence>
<evidence type="ECO:0000259" key="4">
    <source>
        <dbReference type="Pfam" id="PF02875"/>
    </source>
</evidence>
<evidence type="ECO:0000256" key="1">
    <source>
        <dbReference type="ARBA" id="ARBA00022598"/>
    </source>
</evidence>
<dbReference type="InterPro" id="IPR036565">
    <property type="entry name" value="Mur-like_cat_sf"/>
</dbReference>
<protein>
    <recommendedName>
        <fullName evidence="8">Mur ligase central domain-containing protein</fullName>
    </recommendedName>
</protein>
<proteinExistence type="predicted"/>
<organism evidence="6 7">
    <name type="scientific">Candidatus Roizmanbacteria bacterium CG_4_10_14_0_2_um_filter_39_13</name>
    <dbReference type="NCBI Taxonomy" id="1974825"/>
    <lineage>
        <taxon>Bacteria</taxon>
        <taxon>Candidatus Roizmaniibacteriota</taxon>
    </lineage>
</organism>
<feature type="domain" description="Mur ligase central" evidence="5">
    <location>
        <begin position="35"/>
        <end position="224"/>
    </location>
</feature>
<dbReference type="Proteomes" id="UP000228503">
    <property type="component" value="Unassembled WGS sequence"/>
</dbReference>
<dbReference type="PANTHER" id="PTHR43024">
    <property type="entry name" value="UDP-N-ACETYLMURAMOYL-TRIPEPTIDE--D-ALANYL-D-ALANINE LIGASE"/>
    <property type="match status" value="1"/>
</dbReference>
<evidence type="ECO:0008006" key="8">
    <source>
        <dbReference type="Google" id="ProtNLM"/>
    </source>
</evidence>
<sequence length="407" mass="45523">MTSYTPKGTKKYFHLVKRFLATNWLSLLKPTQIAITGSQGKTNVTNMLATILAQYGSTIRTDLTLDTTFNVPITALKVMPWTTFLLWELGIDHPGEMAYHLEIAHPDVACITGISPVHTDRDHMGSLTVLIQEKRKLIEALPENGTAVLNHDDEMVKQMASHTKASIKWYGSTKECDIFVYPNTINVSLEGTSADFSIRGKRVVIKTGLIGVHHAETIMASYLLAQSVITSDILDSFCTIVAKISPLRGRMSVEKGPMDTTLLNDSLRANPQSTDSGLQTLEMIKFAEGKKIAVIGEMGELEHPEDEHRKTGELLSKLNIDFVIGIGHLRKYTIDTAIQHGFPREKIVYTEDVFQAAELLKSVLKPGDLWYLKGSLLRNYKRIVQLLNNEEVCCKRVMCPYEHCGYN</sequence>